<name>A0A679FTE6_9BACL</name>
<dbReference type="AlphaFoldDB" id="A0A679FTE6"/>
<sequence>MKTETKNQKFFIATYIFRLFQIKTLHRPFIEPSYNLGDKGFISSEWQKKLYGNYQIAFWTPSRKNQKHRPSEAWEKWIKQKWKFIETVFSVLVDRYRMTDIRAHSIAGFEVALDVILLVYSLVILGLVER</sequence>
<evidence type="ECO:0000313" key="3">
    <source>
        <dbReference type="EMBL" id="BBW97527.1"/>
    </source>
</evidence>
<keyword evidence="1" id="KW-1133">Transmembrane helix</keyword>
<gene>
    <name evidence="3" type="ORF">GsuE55_23600</name>
</gene>
<dbReference type="InterPro" id="IPR025668">
    <property type="entry name" value="Tnp_DDE_dom"/>
</dbReference>
<proteinExistence type="predicted"/>
<evidence type="ECO:0000256" key="1">
    <source>
        <dbReference type="SAM" id="Phobius"/>
    </source>
</evidence>
<dbReference type="EMBL" id="AP022557">
    <property type="protein sequence ID" value="BBW97527.1"/>
    <property type="molecule type" value="Genomic_DNA"/>
</dbReference>
<feature type="domain" description="Transposase DDE" evidence="2">
    <location>
        <begin position="36"/>
        <end position="102"/>
    </location>
</feature>
<accession>A0A679FTE6</accession>
<dbReference type="Pfam" id="PF13612">
    <property type="entry name" value="DDE_Tnp_1_3"/>
    <property type="match status" value="1"/>
</dbReference>
<dbReference type="Proteomes" id="UP000501421">
    <property type="component" value="Chromosome"/>
</dbReference>
<protein>
    <recommendedName>
        <fullName evidence="2">Transposase DDE domain-containing protein</fullName>
    </recommendedName>
</protein>
<feature type="transmembrane region" description="Helical" evidence="1">
    <location>
        <begin position="106"/>
        <end position="128"/>
    </location>
</feature>
<reference evidence="4" key="1">
    <citation type="journal article" date="2020" name="Microbiol. Resour. Announc.">
        <title>Complete Genome Sequence of Geobacillus sp. Strain E55-1, Isolated from Mine Geyser in Japan.</title>
        <authorList>
            <person name="Miyazaki K."/>
            <person name="Hase E."/>
            <person name="Tokito N."/>
        </authorList>
    </citation>
    <scope>NUCLEOTIDE SEQUENCE [LARGE SCALE GENOMIC DNA]</scope>
    <source>
        <strain evidence="4">E55-1</strain>
    </source>
</reference>
<evidence type="ECO:0000313" key="4">
    <source>
        <dbReference type="Proteomes" id="UP000501421"/>
    </source>
</evidence>
<evidence type="ECO:0000259" key="2">
    <source>
        <dbReference type="Pfam" id="PF13612"/>
    </source>
</evidence>
<keyword evidence="1" id="KW-0812">Transmembrane</keyword>
<keyword evidence="4" id="KW-1185">Reference proteome</keyword>
<organism evidence="3 4">
    <name type="scientific">Geobacillus subterraneus</name>
    <dbReference type="NCBI Taxonomy" id="129338"/>
    <lineage>
        <taxon>Bacteria</taxon>
        <taxon>Bacillati</taxon>
        <taxon>Bacillota</taxon>
        <taxon>Bacilli</taxon>
        <taxon>Bacillales</taxon>
        <taxon>Anoxybacillaceae</taxon>
        <taxon>Geobacillus</taxon>
    </lineage>
</organism>
<keyword evidence="1" id="KW-0472">Membrane</keyword>